<dbReference type="SUPFAM" id="SSF53474">
    <property type="entry name" value="alpha/beta-Hydrolases"/>
    <property type="match status" value="1"/>
</dbReference>
<dbReference type="InterPro" id="IPR052897">
    <property type="entry name" value="Sec-Metab_Biosynth_Hydrolase"/>
</dbReference>
<name>A0A9P9INM1_9HYPO</name>
<accession>A0A9P9INM1</accession>
<dbReference type="EMBL" id="JAGMUV010000018">
    <property type="protein sequence ID" value="KAH7129213.1"/>
    <property type="molecule type" value="Genomic_DNA"/>
</dbReference>
<dbReference type="InterPro" id="IPR000073">
    <property type="entry name" value="AB_hydrolase_1"/>
</dbReference>
<dbReference type="PANTHER" id="PTHR37017">
    <property type="entry name" value="AB HYDROLASE-1 DOMAIN-CONTAINING PROTEIN-RELATED"/>
    <property type="match status" value="1"/>
</dbReference>
<feature type="domain" description="AB hydrolase-1" evidence="1">
    <location>
        <begin position="4"/>
        <end position="243"/>
    </location>
</feature>
<evidence type="ECO:0000313" key="2">
    <source>
        <dbReference type="EMBL" id="KAH7129213.1"/>
    </source>
</evidence>
<evidence type="ECO:0000313" key="3">
    <source>
        <dbReference type="Proteomes" id="UP000738349"/>
    </source>
</evidence>
<dbReference type="Gene3D" id="3.40.50.1820">
    <property type="entry name" value="alpha/beta hydrolase"/>
    <property type="match status" value="1"/>
</dbReference>
<gene>
    <name evidence="2" type="ORF">EDB81DRAFT_661540</name>
</gene>
<evidence type="ECO:0000259" key="1">
    <source>
        <dbReference type="Pfam" id="PF12697"/>
    </source>
</evidence>
<dbReference type="AlphaFoldDB" id="A0A9P9INM1"/>
<dbReference type="Pfam" id="PF12697">
    <property type="entry name" value="Abhydrolase_6"/>
    <property type="match status" value="1"/>
</dbReference>
<dbReference type="GO" id="GO:0016787">
    <property type="term" value="F:hydrolase activity"/>
    <property type="evidence" value="ECO:0007669"/>
    <property type="project" value="UniProtKB-KW"/>
</dbReference>
<keyword evidence="3" id="KW-1185">Reference proteome</keyword>
<dbReference type="InterPro" id="IPR029058">
    <property type="entry name" value="AB_hydrolase_fold"/>
</dbReference>
<sequence>MTTFVIVPGACTPPALFQDFCDFARDNGVAATTVELATVGRNLDQPAPGLTDDVRAIRQVVEPLLDQGKEVILVTSSLGGVAGTQSLEHLGYEPRALNGRPGGVETIVYVSSMILEPNTAPVDFFGPEPPPIMNIEDTDEYIQWTDDIDDGTLTFSDLPPEEARKQRAKMTTFHSRHSFENKLTYPGYKHVKVHYVVCEEDRILPKEAQLALIEILKKHSGSEVTIHSIAAGHLPLVTSPEKTLQILRRVAGG</sequence>
<dbReference type="PANTHER" id="PTHR37017:SF13">
    <property type="entry name" value="AB HYDROLASE-1 DOMAIN-CONTAINING PROTEIN"/>
    <property type="match status" value="1"/>
</dbReference>
<reference evidence="2" key="1">
    <citation type="journal article" date="2021" name="Nat. Commun.">
        <title>Genetic determinants of endophytism in the Arabidopsis root mycobiome.</title>
        <authorList>
            <person name="Mesny F."/>
            <person name="Miyauchi S."/>
            <person name="Thiergart T."/>
            <person name="Pickel B."/>
            <person name="Atanasova L."/>
            <person name="Karlsson M."/>
            <person name="Huettel B."/>
            <person name="Barry K.W."/>
            <person name="Haridas S."/>
            <person name="Chen C."/>
            <person name="Bauer D."/>
            <person name="Andreopoulos W."/>
            <person name="Pangilinan J."/>
            <person name="LaButti K."/>
            <person name="Riley R."/>
            <person name="Lipzen A."/>
            <person name="Clum A."/>
            <person name="Drula E."/>
            <person name="Henrissat B."/>
            <person name="Kohler A."/>
            <person name="Grigoriev I.V."/>
            <person name="Martin F.M."/>
            <person name="Hacquard S."/>
        </authorList>
    </citation>
    <scope>NUCLEOTIDE SEQUENCE</scope>
    <source>
        <strain evidence="2">MPI-CAGE-AT-0147</strain>
    </source>
</reference>
<organism evidence="2 3">
    <name type="scientific">Dactylonectria macrodidyma</name>
    <dbReference type="NCBI Taxonomy" id="307937"/>
    <lineage>
        <taxon>Eukaryota</taxon>
        <taxon>Fungi</taxon>
        <taxon>Dikarya</taxon>
        <taxon>Ascomycota</taxon>
        <taxon>Pezizomycotina</taxon>
        <taxon>Sordariomycetes</taxon>
        <taxon>Hypocreomycetidae</taxon>
        <taxon>Hypocreales</taxon>
        <taxon>Nectriaceae</taxon>
        <taxon>Dactylonectria</taxon>
    </lineage>
</organism>
<dbReference type="OrthoDB" id="1263307at2759"/>
<proteinExistence type="predicted"/>
<comment type="caution">
    <text evidence="2">The sequence shown here is derived from an EMBL/GenBank/DDBJ whole genome shotgun (WGS) entry which is preliminary data.</text>
</comment>
<keyword evidence="2" id="KW-0378">Hydrolase</keyword>
<dbReference type="Proteomes" id="UP000738349">
    <property type="component" value="Unassembled WGS sequence"/>
</dbReference>
<protein>
    <submittedName>
        <fullName evidence="2">Alpha/beta hydrolase fold-1</fullName>
    </submittedName>
</protein>